<proteinExistence type="predicted"/>
<accession>A0ACB7XA28</accession>
<sequence>MDEYLVDILYEHTIYRRQKDRSFTSTAYANASRAMSKKFGENISKEHIKDRLKTIMQIFNLAYDLVLEADPQKFCLRPIPKFDQLEAIFGKDRATGATAETPKEKKCRWEKSVMKETWTILMNS</sequence>
<protein>
    <submittedName>
        <fullName evidence="1">Uncharacterized protein</fullName>
    </submittedName>
</protein>
<dbReference type="EMBL" id="CM037156">
    <property type="protein sequence ID" value="KAH7837577.1"/>
    <property type="molecule type" value="Genomic_DNA"/>
</dbReference>
<keyword evidence="2" id="KW-1185">Reference proteome</keyword>
<organism evidence="1 2">
    <name type="scientific">Vaccinium darrowii</name>
    <dbReference type="NCBI Taxonomy" id="229202"/>
    <lineage>
        <taxon>Eukaryota</taxon>
        <taxon>Viridiplantae</taxon>
        <taxon>Streptophyta</taxon>
        <taxon>Embryophyta</taxon>
        <taxon>Tracheophyta</taxon>
        <taxon>Spermatophyta</taxon>
        <taxon>Magnoliopsida</taxon>
        <taxon>eudicotyledons</taxon>
        <taxon>Gunneridae</taxon>
        <taxon>Pentapetalae</taxon>
        <taxon>asterids</taxon>
        <taxon>Ericales</taxon>
        <taxon>Ericaceae</taxon>
        <taxon>Vaccinioideae</taxon>
        <taxon>Vaccinieae</taxon>
        <taxon>Vaccinium</taxon>
    </lineage>
</organism>
<reference evidence="1 2" key="1">
    <citation type="journal article" date="2021" name="Hortic Res">
        <title>High-quality reference genome and annotation aids understanding of berry development for evergreen blueberry (Vaccinium darrowii).</title>
        <authorList>
            <person name="Yu J."/>
            <person name="Hulse-Kemp A.M."/>
            <person name="Babiker E."/>
            <person name="Staton M."/>
        </authorList>
    </citation>
    <scope>NUCLEOTIDE SEQUENCE [LARGE SCALE GENOMIC DNA]</scope>
    <source>
        <strain evidence="2">cv. NJ 8807/NJ 8810</strain>
        <tissue evidence="1">Young leaf</tissue>
    </source>
</reference>
<evidence type="ECO:0000313" key="1">
    <source>
        <dbReference type="EMBL" id="KAH7837577.1"/>
    </source>
</evidence>
<dbReference type="Proteomes" id="UP000828048">
    <property type="component" value="Chromosome 6"/>
</dbReference>
<gene>
    <name evidence="1" type="ORF">Vadar_015362</name>
</gene>
<name>A0ACB7XA28_9ERIC</name>
<comment type="caution">
    <text evidence="1">The sequence shown here is derived from an EMBL/GenBank/DDBJ whole genome shotgun (WGS) entry which is preliminary data.</text>
</comment>
<evidence type="ECO:0000313" key="2">
    <source>
        <dbReference type="Proteomes" id="UP000828048"/>
    </source>
</evidence>